<dbReference type="Pfam" id="PF00664">
    <property type="entry name" value="ABC_membrane"/>
    <property type="match status" value="1"/>
</dbReference>
<dbReference type="AlphaFoldDB" id="W2QRN4"/>
<feature type="transmembrane region" description="Helical" evidence="10">
    <location>
        <begin position="320"/>
        <end position="345"/>
    </location>
</feature>
<dbReference type="EMBL" id="KI669571">
    <property type="protein sequence ID" value="ETN15164.1"/>
    <property type="molecule type" value="Genomic_DNA"/>
</dbReference>
<evidence type="ECO:0000313" key="14">
    <source>
        <dbReference type="Proteomes" id="UP000018817"/>
    </source>
</evidence>
<gene>
    <name evidence="13" type="ORF">PPTG_22086</name>
</gene>
<dbReference type="STRING" id="761204.W2QRN4"/>
<reference evidence="14" key="1">
    <citation type="submission" date="2011-12" db="EMBL/GenBank/DDBJ databases">
        <authorList>
            <consortium name="The Broad Institute Genome Sequencing Platform"/>
            <person name="Russ C."/>
            <person name="Tyler B."/>
            <person name="Panabieres F."/>
            <person name="Shan W."/>
            <person name="Tripathy S."/>
            <person name="Grunwald N."/>
            <person name="Machado M."/>
            <person name="Young S.K."/>
            <person name="Zeng Q."/>
            <person name="Gargeya S."/>
            <person name="Fitzgerald M."/>
            <person name="Haas B."/>
            <person name="Abouelleil A."/>
            <person name="Alvarado L."/>
            <person name="Arachchi H.M."/>
            <person name="Berlin A."/>
            <person name="Chapman S.B."/>
            <person name="Gearin G."/>
            <person name="Goldberg J."/>
            <person name="Griggs A."/>
            <person name="Gujja S."/>
            <person name="Hansen M."/>
            <person name="Heiman D."/>
            <person name="Howarth C."/>
            <person name="Larimer J."/>
            <person name="Lui A."/>
            <person name="MacDonald P.J.P."/>
            <person name="McCowen C."/>
            <person name="Montmayeur A."/>
            <person name="Murphy C."/>
            <person name="Neiman D."/>
            <person name="Pearson M."/>
            <person name="Priest M."/>
            <person name="Roberts A."/>
            <person name="Saif S."/>
            <person name="Shea T."/>
            <person name="Sisk P."/>
            <person name="Stolte C."/>
            <person name="Sykes S."/>
            <person name="Wortman J."/>
            <person name="Nusbaum C."/>
            <person name="Birren B."/>
        </authorList>
    </citation>
    <scope>NUCLEOTIDE SEQUENCE [LARGE SCALE GENOMIC DNA]</scope>
    <source>
        <strain evidence="14">INRA-310</strain>
    </source>
</reference>
<dbReference type="InterPro" id="IPR027417">
    <property type="entry name" value="P-loop_NTPase"/>
</dbReference>
<feature type="domain" description="ABC transporter" evidence="11">
    <location>
        <begin position="563"/>
        <end position="797"/>
    </location>
</feature>
<keyword evidence="6" id="KW-0067">ATP-binding</keyword>
<evidence type="ECO:0000256" key="2">
    <source>
        <dbReference type="ARBA" id="ARBA00022448"/>
    </source>
</evidence>
<evidence type="ECO:0000256" key="9">
    <source>
        <dbReference type="SAM" id="MobiDB-lite"/>
    </source>
</evidence>
<evidence type="ECO:0008006" key="15">
    <source>
        <dbReference type="Google" id="ProtNLM"/>
    </source>
</evidence>
<evidence type="ECO:0000259" key="11">
    <source>
        <dbReference type="PROSITE" id="PS50893"/>
    </source>
</evidence>
<dbReference type="OMA" id="VGSGKXX"/>
<dbReference type="InterPro" id="IPR044746">
    <property type="entry name" value="ABCC_6TM_D1"/>
</dbReference>
<dbReference type="PANTHER" id="PTHR24223:SF443">
    <property type="entry name" value="MULTIDRUG-RESISTANCE LIKE PROTEIN 1, ISOFORM I"/>
    <property type="match status" value="1"/>
</dbReference>
<dbReference type="InterPro" id="IPR050173">
    <property type="entry name" value="ABC_transporter_C-like"/>
</dbReference>
<dbReference type="CDD" id="cd18579">
    <property type="entry name" value="ABC_6TM_ABCC_D1"/>
    <property type="match status" value="1"/>
</dbReference>
<reference evidence="13 14" key="2">
    <citation type="submission" date="2013-11" db="EMBL/GenBank/DDBJ databases">
        <title>The Genome Sequence of Phytophthora parasitica INRA-310.</title>
        <authorList>
            <consortium name="The Broad Institute Genomics Platform"/>
            <person name="Russ C."/>
            <person name="Tyler B."/>
            <person name="Panabieres F."/>
            <person name="Shan W."/>
            <person name="Tripathy S."/>
            <person name="Grunwald N."/>
            <person name="Machado M."/>
            <person name="Johnson C.S."/>
            <person name="Arredondo F."/>
            <person name="Hong C."/>
            <person name="Coffey M."/>
            <person name="Young S.K."/>
            <person name="Zeng Q."/>
            <person name="Gargeya S."/>
            <person name="Fitzgerald M."/>
            <person name="Abouelleil A."/>
            <person name="Alvarado L."/>
            <person name="Chapman S.B."/>
            <person name="Gainer-Dewar J."/>
            <person name="Goldberg J."/>
            <person name="Griggs A."/>
            <person name="Gujja S."/>
            <person name="Hansen M."/>
            <person name="Howarth C."/>
            <person name="Imamovic A."/>
            <person name="Ireland A."/>
            <person name="Larimer J."/>
            <person name="McCowan C."/>
            <person name="Murphy C."/>
            <person name="Pearson M."/>
            <person name="Poon T.W."/>
            <person name="Priest M."/>
            <person name="Roberts A."/>
            <person name="Saif S."/>
            <person name="Shea T."/>
            <person name="Sykes S."/>
            <person name="Wortman J."/>
            <person name="Nusbaum C."/>
            <person name="Birren B."/>
        </authorList>
    </citation>
    <scope>NUCLEOTIDE SEQUENCE [LARGE SCALE GENOMIC DNA]</scope>
    <source>
        <strain evidence="13 14">INRA-310</strain>
    </source>
</reference>
<dbReference type="InterPro" id="IPR003439">
    <property type="entry name" value="ABC_transporter-like_ATP-bd"/>
</dbReference>
<dbReference type="PROSITE" id="PS00211">
    <property type="entry name" value="ABC_TRANSPORTER_1"/>
    <property type="match status" value="1"/>
</dbReference>
<dbReference type="PANTHER" id="PTHR24223">
    <property type="entry name" value="ATP-BINDING CASSETTE SUB-FAMILY C"/>
    <property type="match status" value="1"/>
</dbReference>
<keyword evidence="5" id="KW-0547">Nucleotide-binding</keyword>
<evidence type="ECO:0000256" key="3">
    <source>
        <dbReference type="ARBA" id="ARBA00022692"/>
    </source>
</evidence>
<dbReference type="InterPro" id="IPR011527">
    <property type="entry name" value="ABC1_TM_dom"/>
</dbReference>
<keyword evidence="7 10" id="KW-1133">Transmembrane helix</keyword>
<keyword evidence="4" id="KW-0677">Repeat</keyword>
<feature type="domain" description="ABC transmembrane type-1" evidence="12">
    <location>
        <begin position="126"/>
        <end position="379"/>
    </location>
</feature>
<dbReference type="SUPFAM" id="SSF90123">
    <property type="entry name" value="ABC transporter transmembrane region"/>
    <property type="match status" value="2"/>
</dbReference>
<evidence type="ECO:0000256" key="5">
    <source>
        <dbReference type="ARBA" id="ARBA00022741"/>
    </source>
</evidence>
<protein>
    <recommendedName>
        <fullName evidence="15">ABC transmembrane type-1 domain-containing protein</fullName>
    </recommendedName>
</protein>
<dbReference type="GO" id="GO:0016887">
    <property type="term" value="F:ATP hydrolysis activity"/>
    <property type="evidence" value="ECO:0007669"/>
    <property type="project" value="InterPro"/>
</dbReference>
<dbReference type="GO" id="GO:0005774">
    <property type="term" value="C:vacuolar membrane"/>
    <property type="evidence" value="ECO:0007669"/>
    <property type="project" value="UniProtKB-SubCell"/>
</dbReference>
<dbReference type="Gene3D" id="3.40.50.300">
    <property type="entry name" value="P-loop containing nucleotide triphosphate hydrolases"/>
    <property type="match status" value="1"/>
</dbReference>
<name>W2QRN4_PHYN3</name>
<dbReference type="PROSITE" id="PS50929">
    <property type="entry name" value="ABC_TM1F"/>
    <property type="match status" value="1"/>
</dbReference>
<comment type="subcellular location">
    <subcellularLocation>
        <location evidence="1">Vacuole membrane</location>
        <topology evidence="1">Multi-pass membrane protein</topology>
    </subcellularLocation>
</comment>
<feature type="transmembrane region" description="Helical" evidence="10">
    <location>
        <begin position="99"/>
        <end position="129"/>
    </location>
</feature>
<feature type="transmembrane region" description="Helical" evidence="10">
    <location>
        <begin position="215"/>
        <end position="234"/>
    </location>
</feature>
<organism evidence="13 14">
    <name type="scientific">Phytophthora nicotianae (strain INRA-310)</name>
    <name type="common">Phytophthora parasitica</name>
    <dbReference type="NCBI Taxonomy" id="761204"/>
    <lineage>
        <taxon>Eukaryota</taxon>
        <taxon>Sar</taxon>
        <taxon>Stramenopiles</taxon>
        <taxon>Oomycota</taxon>
        <taxon>Peronosporomycetes</taxon>
        <taxon>Peronosporales</taxon>
        <taxon>Peronosporaceae</taxon>
        <taxon>Phytophthora</taxon>
    </lineage>
</organism>
<dbReference type="GeneID" id="20190685"/>
<feature type="transmembrane region" description="Helical" evidence="10">
    <location>
        <begin position="240"/>
        <end position="261"/>
    </location>
</feature>
<proteinExistence type="predicted"/>
<dbReference type="Pfam" id="PF00005">
    <property type="entry name" value="ABC_tran"/>
    <property type="match status" value="1"/>
</dbReference>
<feature type="transmembrane region" description="Helical" evidence="10">
    <location>
        <begin position="351"/>
        <end position="377"/>
    </location>
</feature>
<dbReference type="CDD" id="cd03244">
    <property type="entry name" value="ABCC_MRP_domain2"/>
    <property type="match status" value="1"/>
</dbReference>
<evidence type="ECO:0000256" key="8">
    <source>
        <dbReference type="ARBA" id="ARBA00023136"/>
    </source>
</evidence>
<evidence type="ECO:0000256" key="6">
    <source>
        <dbReference type="ARBA" id="ARBA00022840"/>
    </source>
</evidence>
<dbReference type="SMART" id="SM00382">
    <property type="entry name" value="AAA"/>
    <property type="match status" value="1"/>
</dbReference>
<dbReference type="RefSeq" id="XP_008899941.1">
    <property type="nucleotide sequence ID" value="XM_008901693.1"/>
</dbReference>
<dbReference type="PROSITE" id="PS50893">
    <property type="entry name" value="ABC_TRANSPORTER_2"/>
    <property type="match status" value="1"/>
</dbReference>
<evidence type="ECO:0000256" key="1">
    <source>
        <dbReference type="ARBA" id="ARBA00004128"/>
    </source>
</evidence>
<dbReference type="GO" id="GO:0140359">
    <property type="term" value="F:ABC-type transporter activity"/>
    <property type="evidence" value="ECO:0007669"/>
    <property type="project" value="InterPro"/>
</dbReference>
<evidence type="ECO:0000259" key="12">
    <source>
        <dbReference type="PROSITE" id="PS50929"/>
    </source>
</evidence>
<dbReference type="SUPFAM" id="SSF52540">
    <property type="entry name" value="P-loop containing nucleoside triphosphate hydrolases"/>
    <property type="match status" value="1"/>
</dbReference>
<dbReference type="GO" id="GO:0005524">
    <property type="term" value="F:ATP binding"/>
    <property type="evidence" value="ECO:0007669"/>
    <property type="project" value="UniProtKB-KW"/>
</dbReference>
<dbReference type="FunFam" id="3.40.50.300:FF:000630">
    <property type="entry name" value="ATP-binding cassette (ABC) transporter, putative"/>
    <property type="match status" value="1"/>
</dbReference>
<feature type="transmembrane region" description="Helical" evidence="10">
    <location>
        <begin position="469"/>
        <end position="489"/>
    </location>
</feature>
<keyword evidence="2" id="KW-0813">Transport</keyword>
<dbReference type="InterPro" id="IPR017871">
    <property type="entry name" value="ABC_transporter-like_CS"/>
</dbReference>
<accession>W2QRN4</accession>
<sequence>MEEQQHYVSAPPTPLGLQDKNESTAKPTTTKLFSQLPNPLATASILSIMVVHWLQPLVVLGAKHVLEKENIWPVCESDSCTSLGTRFLKVYKPHKKLPFVLSPVAIAFIATFKREIVVVLGNCLLYIFALSMQSGYWLVAIMAVASIVAVSSLNYAFFVSSRTGANMRSLVMDLVYQKSLRLSCVARQQYSTGEVLTLMSVDTERVFTVMMESPWLVVGPVSFIISVVLVGFLFDFYSAAGGAIALIVISIISVQLGNTIARIQHDLLTVIDERVKVTSESLQGIRVMKFYAWEESLALRVEKIRAKEITLLRKFHRYQVVNTVMLFLTPAFLSGVTLGICVAVNDTISVIDAFTLIAMVNICRTALIQLPVAISAFSQARIAFARIDLYLSSDEYGQVQLENGAANVSVTSAAAVGSISVRDADFEWPLPSNTPGVVVMRDTFERLNKKVVDENASMYITYWSAGRWLAARLDMLSVVIIVIVTAYLVSTNGELSAMTAGLSLTYSLMLTAVVQWVTWSADQVDSAMTSVERLLHFRNIPHEEDAPDCTPINSAVWPSQGAIKFDSLCLKYRPELPLVLRGVSMDIRGGEKVGICGRTGAGKSSLMIALFRICEFDSGSVVIDGLDISKLKLHDLRRSLAIIPQDPVLFSGPLRENLDPFGEYTDAEIWTVLQQVHMADSLAKWGAGLDFEVSECGDNLSVGQRQLVCIGRALLKNSKIVVLDEATANVDTATDALIQATIRQTFADKTVLIIAHRINTIMHCNKIAVMDVGQVAEFGSPAELLAQSESIFASLVHCSKTKS</sequence>
<keyword evidence="3 10" id="KW-0812">Transmembrane</keyword>
<dbReference type="InterPro" id="IPR036640">
    <property type="entry name" value="ABC1_TM_sf"/>
</dbReference>
<keyword evidence="8 10" id="KW-0472">Membrane</keyword>
<dbReference type="VEuPathDB" id="FungiDB:PPTG_22086"/>
<dbReference type="InterPro" id="IPR003593">
    <property type="entry name" value="AAA+_ATPase"/>
</dbReference>
<feature type="transmembrane region" description="Helical" evidence="10">
    <location>
        <begin position="135"/>
        <end position="158"/>
    </location>
</feature>
<feature type="region of interest" description="Disordered" evidence="9">
    <location>
        <begin position="1"/>
        <end position="23"/>
    </location>
</feature>
<evidence type="ECO:0000256" key="4">
    <source>
        <dbReference type="ARBA" id="ARBA00022737"/>
    </source>
</evidence>
<dbReference type="Gene3D" id="1.20.1560.10">
    <property type="entry name" value="ABC transporter type 1, transmembrane domain"/>
    <property type="match status" value="2"/>
</dbReference>
<evidence type="ECO:0000256" key="10">
    <source>
        <dbReference type="SAM" id="Phobius"/>
    </source>
</evidence>
<evidence type="ECO:0000256" key="7">
    <source>
        <dbReference type="ARBA" id="ARBA00022989"/>
    </source>
</evidence>
<dbReference type="Proteomes" id="UP000018817">
    <property type="component" value="Unassembled WGS sequence"/>
</dbReference>
<evidence type="ECO:0000313" key="13">
    <source>
        <dbReference type="EMBL" id="ETN15164.1"/>
    </source>
</evidence>